<feature type="domain" description="HPt" evidence="3">
    <location>
        <begin position="34"/>
        <end position="130"/>
    </location>
</feature>
<protein>
    <recommendedName>
        <fullName evidence="3">HPt domain-containing protein</fullName>
    </recommendedName>
</protein>
<organism evidence="4 5">
    <name type="scientific">Oleispira antarctica RB-8</name>
    <dbReference type="NCBI Taxonomy" id="698738"/>
    <lineage>
        <taxon>Bacteria</taxon>
        <taxon>Pseudomonadati</taxon>
        <taxon>Pseudomonadota</taxon>
        <taxon>Gammaproteobacteria</taxon>
        <taxon>Oceanospirillales</taxon>
        <taxon>Oceanospirillaceae</taxon>
        <taxon>Oleispira</taxon>
    </lineage>
</organism>
<reference evidence="4 5" key="1">
    <citation type="journal article" date="2013" name="Nat. Commun.">
        <title>Genome sequence and functional genomic analysis of the oil-degrading bacterium Oleispira antarctica.</title>
        <authorList>
            <person name="Kube M."/>
            <person name="Chernikova T.N."/>
            <person name="Al-Ramahi Y."/>
            <person name="Beloqui A."/>
            <person name="Lopez-Cortez N."/>
            <person name="Guazzaroni M.E."/>
            <person name="Heipieper H.J."/>
            <person name="Klages S."/>
            <person name="Kotsyurbenko O.R."/>
            <person name="Langer I."/>
            <person name="Nechitaylo T.Y."/>
            <person name="Lunsdorf H."/>
            <person name="Fernandez M."/>
            <person name="Juarez S."/>
            <person name="Ciordia S."/>
            <person name="Singer A."/>
            <person name="Kagan O."/>
            <person name="Egorova O."/>
            <person name="Petit P.A."/>
            <person name="Stogios P."/>
            <person name="Kim Y."/>
            <person name="Tchigvintsev A."/>
            <person name="Flick R."/>
            <person name="Denaro R."/>
            <person name="Genovese M."/>
            <person name="Albar J.P."/>
            <person name="Reva O.N."/>
            <person name="Martinez-Gomariz M."/>
            <person name="Tran H."/>
            <person name="Ferrer M."/>
            <person name="Savchenko A."/>
            <person name="Yakunin A.F."/>
            <person name="Yakimov M.M."/>
            <person name="Golyshina O.V."/>
            <person name="Reinhardt R."/>
            <person name="Golyshin P.N."/>
        </authorList>
    </citation>
    <scope>NUCLEOTIDE SEQUENCE [LARGE SCALE GENOMIC DNA]</scope>
</reference>
<dbReference type="EMBL" id="FO203512">
    <property type="protein sequence ID" value="CCK76087.1"/>
    <property type="molecule type" value="Genomic_DNA"/>
</dbReference>
<sequence>MTTQHDKINGVASELSGAELVWGETRTIQRLGGQRALIEKLVILFLRDAPEQMEQALNGIEQQNYDNSHIAMHSLKGTSANFCTVRFESICAELLDALKHRDWPQATIIHGELSIEYLSLEREFKKFLGH</sequence>
<dbReference type="InterPro" id="IPR008207">
    <property type="entry name" value="Sig_transdc_His_kin_Hpt_dom"/>
</dbReference>
<gene>
    <name evidence="4" type="ORF">OLEAN_C19110</name>
</gene>
<dbReference type="KEGG" id="oai:OLEAN_C19110"/>
<dbReference type="SUPFAM" id="SSF47226">
    <property type="entry name" value="Histidine-containing phosphotransfer domain, HPT domain"/>
    <property type="match status" value="1"/>
</dbReference>
<evidence type="ECO:0000313" key="4">
    <source>
        <dbReference type="EMBL" id="CCK76087.1"/>
    </source>
</evidence>
<dbReference type="Pfam" id="PF01627">
    <property type="entry name" value="Hpt"/>
    <property type="match status" value="1"/>
</dbReference>
<keyword evidence="1" id="KW-0902">Two-component regulatory system</keyword>
<proteinExistence type="predicted"/>
<dbReference type="Proteomes" id="UP000032749">
    <property type="component" value="Chromosome"/>
</dbReference>
<keyword evidence="5" id="KW-1185">Reference proteome</keyword>
<dbReference type="GO" id="GO:0004672">
    <property type="term" value="F:protein kinase activity"/>
    <property type="evidence" value="ECO:0007669"/>
    <property type="project" value="UniProtKB-ARBA"/>
</dbReference>
<dbReference type="GO" id="GO:0000160">
    <property type="term" value="P:phosphorelay signal transduction system"/>
    <property type="evidence" value="ECO:0007669"/>
    <property type="project" value="UniProtKB-KW"/>
</dbReference>
<evidence type="ECO:0000259" key="3">
    <source>
        <dbReference type="PROSITE" id="PS50894"/>
    </source>
</evidence>
<name>R4YMK0_OLEAN</name>
<evidence type="ECO:0000256" key="2">
    <source>
        <dbReference type="PROSITE-ProRule" id="PRU00110"/>
    </source>
</evidence>
<accession>R4YMK0</accession>
<feature type="modified residue" description="Phosphohistidine" evidence="2">
    <location>
        <position position="73"/>
    </location>
</feature>
<evidence type="ECO:0000313" key="5">
    <source>
        <dbReference type="Proteomes" id="UP000032749"/>
    </source>
</evidence>
<dbReference type="Gene3D" id="1.20.120.160">
    <property type="entry name" value="HPT domain"/>
    <property type="match status" value="1"/>
</dbReference>
<evidence type="ECO:0000256" key="1">
    <source>
        <dbReference type="ARBA" id="ARBA00023012"/>
    </source>
</evidence>
<dbReference type="InterPro" id="IPR036641">
    <property type="entry name" value="HPT_dom_sf"/>
</dbReference>
<dbReference type="PROSITE" id="PS50894">
    <property type="entry name" value="HPT"/>
    <property type="match status" value="1"/>
</dbReference>
<keyword evidence="2" id="KW-0597">Phosphoprotein</keyword>
<dbReference type="AlphaFoldDB" id="R4YMK0"/>
<dbReference type="STRING" id="698738.OLEAN_C19110"/>
<dbReference type="HOGENOM" id="CLU_1935896_0_0_6"/>